<dbReference type="AlphaFoldDB" id="A0A6N0HN55"/>
<dbReference type="KEGG" id="reo:HUE58_00910"/>
<dbReference type="RefSeq" id="WP_174605222.1">
    <property type="nucleotide sequence ID" value="NZ_CP054490.1"/>
</dbReference>
<evidence type="ECO:0000313" key="3">
    <source>
        <dbReference type="Proteomes" id="UP000509429"/>
    </source>
</evidence>
<dbReference type="Gene3D" id="3.40.50.360">
    <property type="match status" value="1"/>
</dbReference>
<dbReference type="SUPFAM" id="SSF52218">
    <property type="entry name" value="Flavoproteins"/>
    <property type="match status" value="1"/>
</dbReference>
<protein>
    <submittedName>
        <fullName evidence="2">NAD(P)H-dependent oxidoreductase</fullName>
    </submittedName>
</protein>
<keyword evidence="3" id="KW-1185">Reference proteome</keyword>
<feature type="domain" description="Flavodoxin-like fold" evidence="1">
    <location>
        <begin position="2"/>
        <end position="37"/>
    </location>
</feature>
<organism evidence="2 3">
    <name type="scientific">Candidatus Ruthia endofausta</name>
    <dbReference type="NCBI Taxonomy" id="2738852"/>
    <lineage>
        <taxon>Bacteria</taxon>
        <taxon>Pseudomonadati</taxon>
        <taxon>Pseudomonadota</taxon>
        <taxon>Gammaproteobacteria</taxon>
        <taxon>Candidatus Pseudothioglobaceae</taxon>
        <taxon>Candidatus Ruthturnera</taxon>
    </lineage>
</organism>
<dbReference type="Pfam" id="PF02525">
    <property type="entry name" value="Flavodoxin_2"/>
    <property type="match status" value="1"/>
</dbReference>
<dbReference type="EMBL" id="CP054490">
    <property type="protein sequence ID" value="QKQ23782.1"/>
    <property type="molecule type" value="Genomic_DNA"/>
</dbReference>
<evidence type="ECO:0000259" key="1">
    <source>
        <dbReference type="Pfam" id="PF02525"/>
    </source>
</evidence>
<sequence>MVYITPIMWFNMPVLLVKWLEEILLYEKTFITTDEYGEGG</sequence>
<name>A0A6N0HN55_9GAMM</name>
<proteinExistence type="predicted"/>
<evidence type="ECO:0000313" key="2">
    <source>
        <dbReference type="EMBL" id="QKQ23782.1"/>
    </source>
</evidence>
<dbReference type="InterPro" id="IPR003680">
    <property type="entry name" value="Flavodoxin_fold"/>
</dbReference>
<dbReference type="InterPro" id="IPR029039">
    <property type="entry name" value="Flavoprotein-like_sf"/>
</dbReference>
<reference evidence="2 3" key="1">
    <citation type="submission" date="2020-05" db="EMBL/GenBank/DDBJ databases">
        <title>Horizontal transmission and recombination maintain forever young bacterial symbiont genomes.</title>
        <authorList>
            <person name="Russell S.L."/>
            <person name="Pepper-Tunick E."/>
            <person name="Svedberg J."/>
            <person name="Byrne A."/>
            <person name="Ruelas Castillo J."/>
            <person name="Vollmers C."/>
            <person name="Beinart R.A."/>
            <person name="Corbett-Detig R."/>
        </authorList>
    </citation>
    <scope>NUCLEOTIDE SEQUENCE [LARGE SCALE GENOMIC DNA]</scope>
    <source>
        <strain evidence="2">JDF_Ridge</strain>
    </source>
</reference>
<dbReference type="Proteomes" id="UP000509429">
    <property type="component" value="Chromosome"/>
</dbReference>
<gene>
    <name evidence="2" type="ORF">HUE58_00910</name>
</gene>
<accession>A0A6N0HN55</accession>